<comment type="similarity">
    <text evidence="1">Belongs to the Fur family.</text>
</comment>
<dbReference type="InterPro" id="IPR036388">
    <property type="entry name" value="WH-like_DNA-bd_sf"/>
</dbReference>
<accession>A0A8A7KG82</accession>
<sequence>MSNSIDWENFLKEKGIRVTRQRIAILGVLDNSSKPVSARGIFDELAAKYPGIRLSTIYRNLNHFTAKNMVKMMELNIEKKESYYELKNRGHHHHMICLECGEILPLECPLKNYLLELSSETGYKIIDHRVKLYGLCPACSKEEG</sequence>
<evidence type="ECO:0000256" key="4">
    <source>
        <dbReference type="ARBA" id="ARBA00023015"/>
    </source>
</evidence>
<evidence type="ECO:0000256" key="6">
    <source>
        <dbReference type="ARBA" id="ARBA00023163"/>
    </source>
</evidence>
<evidence type="ECO:0000256" key="3">
    <source>
        <dbReference type="ARBA" id="ARBA00022833"/>
    </source>
</evidence>
<dbReference type="GO" id="GO:0000976">
    <property type="term" value="F:transcription cis-regulatory region binding"/>
    <property type="evidence" value="ECO:0007669"/>
    <property type="project" value="TreeGrafter"/>
</dbReference>
<evidence type="ECO:0000256" key="7">
    <source>
        <dbReference type="PIRSR" id="PIRSR602481-1"/>
    </source>
</evidence>
<keyword evidence="5" id="KW-0238">DNA-binding</keyword>
<feature type="binding site" evidence="8">
    <location>
        <position position="128"/>
    </location>
    <ligand>
        <name>Fe cation</name>
        <dbReference type="ChEBI" id="CHEBI:24875"/>
    </ligand>
</feature>
<feature type="binding site" evidence="7">
    <location>
        <position position="97"/>
    </location>
    <ligand>
        <name>Zn(2+)</name>
        <dbReference type="ChEBI" id="CHEBI:29105"/>
    </ligand>
</feature>
<protein>
    <submittedName>
        <fullName evidence="9">Transcriptional repressor</fullName>
    </submittedName>
</protein>
<feature type="binding site" evidence="8">
    <location>
        <position position="91"/>
    </location>
    <ligand>
        <name>Fe cation</name>
        <dbReference type="ChEBI" id="CHEBI:24875"/>
    </ligand>
</feature>
<dbReference type="InterPro" id="IPR002481">
    <property type="entry name" value="FUR"/>
</dbReference>
<dbReference type="AlphaFoldDB" id="A0A8A7KG82"/>
<keyword evidence="8" id="KW-0408">Iron</keyword>
<dbReference type="InterPro" id="IPR043135">
    <property type="entry name" value="Fur_C"/>
</dbReference>
<dbReference type="PANTHER" id="PTHR33202:SF8">
    <property type="entry name" value="PEROXIDE-RESPONSIVE REPRESSOR PERR"/>
    <property type="match status" value="1"/>
</dbReference>
<keyword evidence="4" id="KW-0805">Transcription regulation</keyword>
<dbReference type="Gene3D" id="3.30.1490.190">
    <property type="match status" value="1"/>
</dbReference>
<comment type="cofactor">
    <cofactor evidence="8">
        <name>Mn(2+)</name>
        <dbReference type="ChEBI" id="CHEBI:29035"/>
    </cofactor>
    <cofactor evidence="8">
        <name>Fe(2+)</name>
        <dbReference type="ChEBI" id="CHEBI:29033"/>
    </cofactor>
    <text evidence="8">Binds 1 Mn(2+) or Fe(2+) ion per subunit.</text>
</comment>
<reference evidence="9" key="1">
    <citation type="submission" date="2019-12" db="EMBL/GenBank/DDBJ databases">
        <authorList>
            <person name="zhang j."/>
            <person name="sun C.M."/>
        </authorList>
    </citation>
    <scope>NUCLEOTIDE SEQUENCE</scope>
    <source>
        <strain evidence="9">NS-1</strain>
    </source>
</reference>
<gene>
    <name evidence="9" type="ORF">GM661_12395</name>
</gene>
<dbReference type="Gene3D" id="1.10.10.10">
    <property type="entry name" value="Winged helix-like DNA-binding domain superfamily/Winged helix DNA-binding domain"/>
    <property type="match status" value="1"/>
</dbReference>
<evidence type="ECO:0000256" key="5">
    <source>
        <dbReference type="ARBA" id="ARBA00023125"/>
    </source>
</evidence>
<proteinExistence type="inferred from homology"/>
<dbReference type="PANTHER" id="PTHR33202">
    <property type="entry name" value="ZINC UPTAKE REGULATION PROTEIN"/>
    <property type="match status" value="1"/>
</dbReference>
<dbReference type="InterPro" id="IPR036390">
    <property type="entry name" value="WH_DNA-bd_sf"/>
</dbReference>
<dbReference type="GO" id="GO:0003700">
    <property type="term" value="F:DNA-binding transcription factor activity"/>
    <property type="evidence" value="ECO:0007669"/>
    <property type="project" value="InterPro"/>
</dbReference>
<keyword evidence="7" id="KW-0479">Metal-binding</keyword>
<dbReference type="RefSeq" id="WP_230867110.1">
    <property type="nucleotide sequence ID" value="NZ_CP046640.1"/>
</dbReference>
<keyword evidence="6" id="KW-0804">Transcription</keyword>
<dbReference type="KEGG" id="ifn:GM661_12395"/>
<evidence type="ECO:0000313" key="9">
    <source>
        <dbReference type="EMBL" id="QTL98708.1"/>
    </source>
</evidence>
<dbReference type="Proteomes" id="UP000665020">
    <property type="component" value="Chromosome"/>
</dbReference>
<evidence type="ECO:0000256" key="8">
    <source>
        <dbReference type="PIRSR" id="PIRSR602481-2"/>
    </source>
</evidence>
<feature type="binding site" evidence="7">
    <location>
        <position position="136"/>
    </location>
    <ligand>
        <name>Zn(2+)</name>
        <dbReference type="ChEBI" id="CHEBI:29105"/>
    </ligand>
</feature>
<dbReference type="GO" id="GO:0008270">
    <property type="term" value="F:zinc ion binding"/>
    <property type="evidence" value="ECO:0007669"/>
    <property type="project" value="TreeGrafter"/>
</dbReference>
<dbReference type="SUPFAM" id="SSF46785">
    <property type="entry name" value="Winged helix' DNA-binding domain"/>
    <property type="match status" value="1"/>
</dbReference>
<name>A0A8A7KG82_9FIRM</name>
<organism evidence="9 10">
    <name type="scientific">Iocasia fonsfrigidae</name>
    <dbReference type="NCBI Taxonomy" id="2682810"/>
    <lineage>
        <taxon>Bacteria</taxon>
        <taxon>Bacillati</taxon>
        <taxon>Bacillota</taxon>
        <taxon>Clostridia</taxon>
        <taxon>Halanaerobiales</taxon>
        <taxon>Halanaerobiaceae</taxon>
        <taxon>Iocasia</taxon>
    </lineage>
</organism>
<dbReference type="CDD" id="cd07153">
    <property type="entry name" value="Fur_like"/>
    <property type="match status" value="1"/>
</dbReference>
<feature type="binding site" evidence="7">
    <location>
        <position position="139"/>
    </location>
    <ligand>
        <name>Zn(2+)</name>
        <dbReference type="ChEBI" id="CHEBI:29105"/>
    </ligand>
</feature>
<dbReference type="GO" id="GO:0045892">
    <property type="term" value="P:negative regulation of DNA-templated transcription"/>
    <property type="evidence" value="ECO:0007669"/>
    <property type="project" value="TreeGrafter"/>
</dbReference>
<dbReference type="GO" id="GO:1900376">
    <property type="term" value="P:regulation of secondary metabolite biosynthetic process"/>
    <property type="evidence" value="ECO:0007669"/>
    <property type="project" value="TreeGrafter"/>
</dbReference>
<feature type="binding site" evidence="7">
    <location>
        <position position="100"/>
    </location>
    <ligand>
        <name>Zn(2+)</name>
        <dbReference type="ChEBI" id="CHEBI:29105"/>
    </ligand>
</feature>
<evidence type="ECO:0000313" key="10">
    <source>
        <dbReference type="Proteomes" id="UP000665020"/>
    </source>
</evidence>
<keyword evidence="2" id="KW-0678">Repressor</keyword>
<dbReference type="Pfam" id="PF01475">
    <property type="entry name" value="FUR"/>
    <property type="match status" value="1"/>
</dbReference>
<keyword evidence="3 7" id="KW-0862">Zinc</keyword>
<keyword evidence="10" id="KW-1185">Reference proteome</keyword>
<comment type="cofactor">
    <cofactor evidence="7">
        <name>Zn(2+)</name>
        <dbReference type="ChEBI" id="CHEBI:29105"/>
    </cofactor>
    <text evidence="7">Binds 1 zinc ion per subunit.</text>
</comment>
<evidence type="ECO:0000256" key="1">
    <source>
        <dbReference type="ARBA" id="ARBA00007957"/>
    </source>
</evidence>
<evidence type="ECO:0000256" key="2">
    <source>
        <dbReference type="ARBA" id="ARBA00022491"/>
    </source>
</evidence>
<dbReference type="EMBL" id="CP046640">
    <property type="protein sequence ID" value="QTL98708.1"/>
    <property type="molecule type" value="Genomic_DNA"/>
</dbReference>